<organism evidence="16 17">
    <name type="scientific">Botryobasidium botryosum (strain FD-172 SS1)</name>
    <dbReference type="NCBI Taxonomy" id="930990"/>
    <lineage>
        <taxon>Eukaryota</taxon>
        <taxon>Fungi</taxon>
        <taxon>Dikarya</taxon>
        <taxon>Basidiomycota</taxon>
        <taxon>Agaricomycotina</taxon>
        <taxon>Agaricomycetes</taxon>
        <taxon>Cantharellales</taxon>
        <taxon>Botryobasidiaceae</taxon>
        <taxon>Botryobasidium</taxon>
    </lineage>
</organism>
<dbReference type="Proteomes" id="UP000027195">
    <property type="component" value="Unassembled WGS sequence"/>
</dbReference>
<evidence type="ECO:0000256" key="13">
    <source>
        <dbReference type="ARBA" id="ARBA00023242"/>
    </source>
</evidence>
<dbReference type="GO" id="GO:0006281">
    <property type="term" value="P:DNA repair"/>
    <property type="evidence" value="ECO:0007669"/>
    <property type="project" value="UniProtKB-KW"/>
</dbReference>
<evidence type="ECO:0000256" key="9">
    <source>
        <dbReference type="ARBA" id="ARBA00022842"/>
    </source>
</evidence>
<evidence type="ECO:0000313" key="17">
    <source>
        <dbReference type="Proteomes" id="UP000027195"/>
    </source>
</evidence>
<dbReference type="CDD" id="cd09908">
    <property type="entry name" value="H3TH_EXO1"/>
    <property type="match status" value="1"/>
</dbReference>
<evidence type="ECO:0000259" key="15">
    <source>
        <dbReference type="SMART" id="SM00485"/>
    </source>
</evidence>
<dbReference type="InterPro" id="IPR008918">
    <property type="entry name" value="HhH2"/>
</dbReference>
<dbReference type="PRINTS" id="PR00853">
    <property type="entry name" value="XPGRADSUPER"/>
</dbReference>
<dbReference type="SMART" id="SM00485">
    <property type="entry name" value="XPGN"/>
    <property type="match status" value="1"/>
</dbReference>
<keyword evidence="9" id="KW-0460">Magnesium</keyword>
<dbReference type="GO" id="GO:0005634">
    <property type="term" value="C:nucleus"/>
    <property type="evidence" value="ECO:0007669"/>
    <property type="project" value="UniProtKB-SubCell"/>
</dbReference>
<sequence length="315" mass="35280">MGIQGLLPLLKSIQNHRHISEFAGQTLAVDSYVWLHRGAYACAPQLVKGEPTTKYVEYAMHRVRLLLHHGVTPYMVFDGGPLPAKKGTESERKKKRDENLARATALTAQGKHTQARDFYTKCVDVTPEMAYQLIKALRAEGVKYVVAPYEADPQLAYLERHGIVQGIVTEDSDLLVFGCKNVIFKLDSDGTCVNIRRDDFGKVGEIEMAGWGDREFREMAMLSGCDYLPSIPGLGLKTSHKLLRKYKSVPAVLRAIPITSKTLRVPPGYLEQFHEAERAFLYQRVWCPVKEKLVMLGEVPVGEGGWDEAFIGECV</sequence>
<feature type="domain" description="XPG-I" evidence="14">
    <location>
        <begin position="138"/>
        <end position="209"/>
    </location>
</feature>
<dbReference type="CDD" id="cd09857">
    <property type="entry name" value="PIN_EXO1"/>
    <property type="match status" value="1"/>
</dbReference>
<evidence type="ECO:0000259" key="14">
    <source>
        <dbReference type="SMART" id="SM00484"/>
    </source>
</evidence>
<reference evidence="17" key="1">
    <citation type="journal article" date="2014" name="Proc. Natl. Acad. Sci. U.S.A.">
        <title>Extensive sampling of basidiomycete genomes demonstrates inadequacy of the white-rot/brown-rot paradigm for wood decay fungi.</title>
        <authorList>
            <person name="Riley R."/>
            <person name="Salamov A.A."/>
            <person name="Brown D.W."/>
            <person name="Nagy L.G."/>
            <person name="Floudas D."/>
            <person name="Held B.W."/>
            <person name="Levasseur A."/>
            <person name="Lombard V."/>
            <person name="Morin E."/>
            <person name="Otillar R."/>
            <person name="Lindquist E.A."/>
            <person name="Sun H."/>
            <person name="LaButti K.M."/>
            <person name="Schmutz J."/>
            <person name="Jabbour D."/>
            <person name="Luo H."/>
            <person name="Baker S.E."/>
            <person name="Pisabarro A.G."/>
            <person name="Walton J.D."/>
            <person name="Blanchette R.A."/>
            <person name="Henrissat B."/>
            <person name="Martin F."/>
            <person name="Cullen D."/>
            <person name="Hibbett D.S."/>
            <person name="Grigoriev I.V."/>
        </authorList>
    </citation>
    <scope>NUCLEOTIDE SEQUENCE [LARGE SCALE GENOMIC DNA]</scope>
    <source>
        <strain evidence="17">FD-172 SS1</strain>
    </source>
</reference>
<evidence type="ECO:0000256" key="3">
    <source>
        <dbReference type="ARBA" id="ARBA00010563"/>
    </source>
</evidence>
<dbReference type="InterPro" id="IPR044752">
    <property type="entry name" value="PIN-like_EXO1"/>
</dbReference>
<comment type="cofactor">
    <cofactor evidence="1">
        <name>Mg(2+)</name>
        <dbReference type="ChEBI" id="CHEBI:18420"/>
    </cofactor>
</comment>
<dbReference type="FunFam" id="3.40.50.1010:FF:000002">
    <property type="entry name" value="Exonuclease 1, putative"/>
    <property type="match status" value="1"/>
</dbReference>
<keyword evidence="11" id="KW-0238">DNA-binding</keyword>
<evidence type="ECO:0000256" key="10">
    <source>
        <dbReference type="ARBA" id="ARBA00022881"/>
    </source>
</evidence>
<keyword evidence="13" id="KW-0539">Nucleus</keyword>
<keyword evidence="5" id="KW-0479">Metal-binding</keyword>
<evidence type="ECO:0000256" key="4">
    <source>
        <dbReference type="ARBA" id="ARBA00022722"/>
    </source>
</evidence>
<proteinExistence type="inferred from homology"/>
<dbReference type="InterPro" id="IPR006084">
    <property type="entry name" value="XPG/Rad2"/>
</dbReference>
<dbReference type="OrthoDB" id="26491at2759"/>
<dbReference type="SMART" id="SM00484">
    <property type="entry name" value="XPGI"/>
    <property type="match status" value="1"/>
</dbReference>
<dbReference type="Gene3D" id="1.10.150.20">
    <property type="entry name" value="5' to 3' exonuclease, C-terminal subdomain"/>
    <property type="match status" value="1"/>
</dbReference>
<dbReference type="EMBL" id="KL198079">
    <property type="protein sequence ID" value="KDQ09336.1"/>
    <property type="molecule type" value="Genomic_DNA"/>
</dbReference>
<keyword evidence="12" id="KW-0234">DNA repair</keyword>
<evidence type="ECO:0000256" key="7">
    <source>
        <dbReference type="ARBA" id="ARBA00022801"/>
    </source>
</evidence>
<dbReference type="Pfam" id="PF00867">
    <property type="entry name" value="XPG_I"/>
    <property type="match status" value="1"/>
</dbReference>
<dbReference type="InterPro" id="IPR006086">
    <property type="entry name" value="XPG-I_dom"/>
</dbReference>
<dbReference type="HOGENOM" id="CLU_008978_3_0_1"/>
<gene>
    <name evidence="16" type="ORF">BOTBODRAFT_117308</name>
</gene>
<dbReference type="FunFam" id="1.10.150.20:FF:000011">
    <property type="entry name" value="exonuclease 1"/>
    <property type="match status" value="1"/>
</dbReference>
<evidence type="ECO:0000256" key="6">
    <source>
        <dbReference type="ARBA" id="ARBA00022763"/>
    </source>
</evidence>
<evidence type="ECO:0000256" key="5">
    <source>
        <dbReference type="ARBA" id="ARBA00022723"/>
    </source>
</evidence>
<evidence type="ECO:0000256" key="8">
    <source>
        <dbReference type="ARBA" id="ARBA00022839"/>
    </source>
</evidence>
<comment type="subcellular location">
    <subcellularLocation>
        <location evidence="2">Nucleus</location>
    </subcellularLocation>
</comment>
<evidence type="ECO:0000256" key="2">
    <source>
        <dbReference type="ARBA" id="ARBA00004123"/>
    </source>
</evidence>
<dbReference type="GO" id="GO:0046872">
    <property type="term" value="F:metal ion binding"/>
    <property type="evidence" value="ECO:0007669"/>
    <property type="project" value="UniProtKB-KW"/>
</dbReference>
<dbReference type="SUPFAM" id="SSF47807">
    <property type="entry name" value="5' to 3' exonuclease, C-terminal subdomain"/>
    <property type="match status" value="1"/>
</dbReference>
<dbReference type="SMART" id="SM00279">
    <property type="entry name" value="HhH2"/>
    <property type="match status" value="1"/>
</dbReference>
<dbReference type="PANTHER" id="PTHR11081:SF65">
    <property type="entry name" value="DNA DAMAGE-INDUCIBLE PROTEIN DIN7-RELATED"/>
    <property type="match status" value="1"/>
</dbReference>
<dbReference type="InterPro" id="IPR029060">
    <property type="entry name" value="PIN-like_dom_sf"/>
</dbReference>
<dbReference type="STRING" id="930990.A0A067MCQ2"/>
<evidence type="ECO:0000313" key="16">
    <source>
        <dbReference type="EMBL" id="KDQ09336.1"/>
    </source>
</evidence>
<dbReference type="InterPro" id="IPR006085">
    <property type="entry name" value="XPG_DNA_repair_N"/>
</dbReference>
<accession>A0A067MCQ2</accession>
<keyword evidence="17" id="KW-1185">Reference proteome</keyword>
<dbReference type="PANTHER" id="PTHR11081">
    <property type="entry name" value="FLAP ENDONUCLEASE FAMILY MEMBER"/>
    <property type="match status" value="1"/>
</dbReference>
<name>A0A067MCQ2_BOTB1</name>
<dbReference type="InterPro" id="IPR036279">
    <property type="entry name" value="5-3_exonuclease_C_sf"/>
</dbReference>
<dbReference type="AlphaFoldDB" id="A0A067MCQ2"/>
<evidence type="ECO:0000256" key="12">
    <source>
        <dbReference type="ARBA" id="ARBA00023204"/>
    </source>
</evidence>
<dbReference type="SUPFAM" id="SSF88723">
    <property type="entry name" value="PIN domain-like"/>
    <property type="match status" value="1"/>
</dbReference>
<dbReference type="GO" id="GO:0035312">
    <property type="term" value="F:5'-3' DNA exonuclease activity"/>
    <property type="evidence" value="ECO:0007669"/>
    <property type="project" value="InterPro"/>
</dbReference>
<keyword evidence="6" id="KW-0227">DNA damage</keyword>
<evidence type="ECO:0000256" key="1">
    <source>
        <dbReference type="ARBA" id="ARBA00001946"/>
    </source>
</evidence>
<keyword evidence="8" id="KW-0269">Exonuclease</keyword>
<dbReference type="FunCoup" id="A0A067MCQ2">
    <property type="interactions" value="255"/>
</dbReference>
<dbReference type="Gene3D" id="3.40.50.1010">
    <property type="entry name" value="5'-nuclease"/>
    <property type="match status" value="1"/>
</dbReference>
<dbReference type="InterPro" id="IPR037315">
    <property type="entry name" value="EXO1_H3TH"/>
</dbReference>
<dbReference type="InParanoid" id="A0A067MCQ2"/>
<keyword evidence="10" id="KW-0267">Excision nuclease</keyword>
<feature type="domain" description="XPG N-terminal" evidence="15">
    <location>
        <begin position="1"/>
        <end position="99"/>
    </location>
</feature>
<dbReference type="Pfam" id="PF00752">
    <property type="entry name" value="XPG_N"/>
    <property type="match status" value="1"/>
</dbReference>
<keyword evidence="4" id="KW-0540">Nuclease</keyword>
<dbReference type="GO" id="GO:0003677">
    <property type="term" value="F:DNA binding"/>
    <property type="evidence" value="ECO:0007669"/>
    <property type="project" value="UniProtKB-KW"/>
</dbReference>
<keyword evidence="7" id="KW-0378">Hydrolase</keyword>
<dbReference type="GO" id="GO:0017108">
    <property type="term" value="F:5'-flap endonuclease activity"/>
    <property type="evidence" value="ECO:0007669"/>
    <property type="project" value="TreeGrafter"/>
</dbReference>
<protein>
    <submittedName>
        <fullName evidence="16">Uncharacterized protein</fullName>
    </submittedName>
</protein>
<comment type="similarity">
    <text evidence="3">Belongs to the XPG/RAD2 endonuclease family. EXO1 subfamily.</text>
</comment>
<evidence type="ECO:0000256" key="11">
    <source>
        <dbReference type="ARBA" id="ARBA00023125"/>
    </source>
</evidence>